<reference evidence="11" key="1">
    <citation type="journal article" date="2019" name="Int. J. Syst. Evol. Microbiol.">
        <title>The Global Catalogue of Microorganisms (GCM) 10K type strain sequencing project: providing services to taxonomists for standard genome sequencing and annotation.</title>
        <authorList>
            <consortium name="The Broad Institute Genomics Platform"/>
            <consortium name="The Broad Institute Genome Sequencing Center for Infectious Disease"/>
            <person name="Wu L."/>
            <person name="Ma J."/>
        </authorList>
    </citation>
    <scope>NUCLEOTIDE SEQUENCE [LARGE SCALE GENOMIC DNA]</scope>
    <source>
        <strain evidence="11">CGMCC 4.7177</strain>
    </source>
</reference>
<evidence type="ECO:0000259" key="9">
    <source>
        <dbReference type="PROSITE" id="PS51755"/>
    </source>
</evidence>
<dbReference type="Proteomes" id="UP001595839">
    <property type="component" value="Unassembled WGS sequence"/>
</dbReference>
<evidence type="ECO:0000256" key="1">
    <source>
        <dbReference type="ARBA" id="ARBA00022553"/>
    </source>
</evidence>
<gene>
    <name evidence="10" type="ORF">ACFPIH_23145</name>
</gene>
<feature type="domain" description="OmpR/PhoB-type" evidence="9">
    <location>
        <begin position="144"/>
        <end position="243"/>
    </location>
</feature>
<dbReference type="InterPro" id="IPR036388">
    <property type="entry name" value="WH-like_DNA-bd_sf"/>
</dbReference>
<evidence type="ECO:0000313" key="10">
    <source>
        <dbReference type="EMBL" id="MFC4502392.1"/>
    </source>
</evidence>
<evidence type="ECO:0000256" key="2">
    <source>
        <dbReference type="ARBA" id="ARBA00023012"/>
    </source>
</evidence>
<evidence type="ECO:0000259" key="8">
    <source>
        <dbReference type="PROSITE" id="PS50110"/>
    </source>
</evidence>
<dbReference type="InterPro" id="IPR039420">
    <property type="entry name" value="WalR-like"/>
</dbReference>
<dbReference type="Pfam" id="PF00486">
    <property type="entry name" value="Trans_reg_C"/>
    <property type="match status" value="1"/>
</dbReference>
<keyword evidence="3" id="KW-0805">Transcription regulation</keyword>
<dbReference type="InterPro" id="IPR001789">
    <property type="entry name" value="Sig_transdc_resp-reg_receiver"/>
</dbReference>
<dbReference type="InterPro" id="IPR001867">
    <property type="entry name" value="OmpR/PhoB-type_DNA-bd"/>
</dbReference>
<keyword evidence="5" id="KW-0804">Transcription</keyword>
<dbReference type="Gene3D" id="6.10.250.690">
    <property type="match status" value="1"/>
</dbReference>
<feature type="domain" description="Response regulatory" evidence="8">
    <location>
        <begin position="4"/>
        <end position="120"/>
    </location>
</feature>
<accession>A0ABV9AU64</accession>
<feature type="modified residue" description="4-aspartylphosphate" evidence="6">
    <location>
        <position position="53"/>
    </location>
</feature>
<comment type="caution">
    <text evidence="10">The sequence shown here is derived from an EMBL/GenBank/DDBJ whole genome shotgun (WGS) entry which is preliminary data.</text>
</comment>
<sequence>MGANVLVAEDDVKQAEIIGHYLVREGHVARLVHDGRTALEEIRRRPPDLLVLDVMMPGVDGLDICRVLRAEPVHAGLPVLMLTARTTEEDLLLAFALGADEYVTKPYSPRELMARIRNLLRRVERLSEAQQSSQAPTGAAGDASDVLTAGAVTVDRRRHTVTVDGRPVLITAGEFDLLAAMAAEPGRVFTRRQLLAVSRGTNAYITERTVDVHVLNLRKKIEADPSSPVHLLTVYKVGYKLNDRTPAATSLPSDSW</sequence>
<dbReference type="SUPFAM" id="SSF52172">
    <property type="entry name" value="CheY-like"/>
    <property type="match status" value="1"/>
</dbReference>
<dbReference type="RefSeq" id="WP_381175126.1">
    <property type="nucleotide sequence ID" value="NZ_JBHSFK010000015.1"/>
</dbReference>
<dbReference type="SMART" id="SM00448">
    <property type="entry name" value="REC"/>
    <property type="match status" value="1"/>
</dbReference>
<keyword evidence="1 6" id="KW-0597">Phosphoprotein</keyword>
<organism evidence="10 11">
    <name type="scientific">Streptomyces vulcanius</name>
    <dbReference type="NCBI Taxonomy" id="1441876"/>
    <lineage>
        <taxon>Bacteria</taxon>
        <taxon>Bacillati</taxon>
        <taxon>Actinomycetota</taxon>
        <taxon>Actinomycetes</taxon>
        <taxon>Kitasatosporales</taxon>
        <taxon>Streptomycetaceae</taxon>
        <taxon>Streptomyces</taxon>
    </lineage>
</organism>
<dbReference type="PROSITE" id="PS51755">
    <property type="entry name" value="OMPR_PHOB"/>
    <property type="match status" value="1"/>
</dbReference>
<dbReference type="Gene3D" id="3.40.50.2300">
    <property type="match status" value="1"/>
</dbReference>
<dbReference type="InterPro" id="IPR011006">
    <property type="entry name" value="CheY-like_superfamily"/>
</dbReference>
<evidence type="ECO:0000256" key="5">
    <source>
        <dbReference type="ARBA" id="ARBA00023163"/>
    </source>
</evidence>
<dbReference type="PANTHER" id="PTHR48111:SF1">
    <property type="entry name" value="TWO-COMPONENT RESPONSE REGULATOR ORR33"/>
    <property type="match status" value="1"/>
</dbReference>
<evidence type="ECO:0000256" key="6">
    <source>
        <dbReference type="PROSITE-ProRule" id="PRU00169"/>
    </source>
</evidence>
<keyword evidence="4 7" id="KW-0238">DNA-binding</keyword>
<dbReference type="CDD" id="cd17574">
    <property type="entry name" value="REC_OmpR"/>
    <property type="match status" value="1"/>
</dbReference>
<dbReference type="CDD" id="cd00383">
    <property type="entry name" value="trans_reg_C"/>
    <property type="match status" value="1"/>
</dbReference>
<keyword evidence="11" id="KW-1185">Reference proteome</keyword>
<dbReference type="InterPro" id="IPR016032">
    <property type="entry name" value="Sig_transdc_resp-reg_C-effctor"/>
</dbReference>
<feature type="DNA-binding region" description="OmpR/PhoB-type" evidence="7">
    <location>
        <begin position="144"/>
        <end position="243"/>
    </location>
</feature>
<proteinExistence type="predicted"/>
<evidence type="ECO:0000256" key="3">
    <source>
        <dbReference type="ARBA" id="ARBA00023015"/>
    </source>
</evidence>
<name>A0ABV9AU64_9ACTN</name>
<evidence type="ECO:0000256" key="4">
    <source>
        <dbReference type="ARBA" id="ARBA00023125"/>
    </source>
</evidence>
<dbReference type="SUPFAM" id="SSF46894">
    <property type="entry name" value="C-terminal effector domain of the bipartite response regulators"/>
    <property type="match status" value="1"/>
</dbReference>
<evidence type="ECO:0000256" key="7">
    <source>
        <dbReference type="PROSITE-ProRule" id="PRU01091"/>
    </source>
</evidence>
<dbReference type="PANTHER" id="PTHR48111">
    <property type="entry name" value="REGULATOR OF RPOS"/>
    <property type="match status" value="1"/>
</dbReference>
<dbReference type="PROSITE" id="PS50110">
    <property type="entry name" value="RESPONSE_REGULATORY"/>
    <property type="match status" value="1"/>
</dbReference>
<keyword evidence="2" id="KW-0902">Two-component regulatory system</keyword>
<dbReference type="Gene3D" id="1.10.10.10">
    <property type="entry name" value="Winged helix-like DNA-binding domain superfamily/Winged helix DNA-binding domain"/>
    <property type="match status" value="1"/>
</dbReference>
<dbReference type="SMART" id="SM00862">
    <property type="entry name" value="Trans_reg_C"/>
    <property type="match status" value="1"/>
</dbReference>
<dbReference type="Pfam" id="PF00072">
    <property type="entry name" value="Response_reg"/>
    <property type="match status" value="1"/>
</dbReference>
<evidence type="ECO:0000313" key="11">
    <source>
        <dbReference type="Proteomes" id="UP001595839"/>
    </source>
</evidence>
<protein>
    <submittedName>
        <fullName evidence="10">Response regulator transcription factor</fullName>
    </submittedName>
</protein>
<dbReference type="EMBL" id="JBHSFK010000015">
    <property type="protein sequence ID" value="MFC4502392.1"/>
    <property type="molecule type" value="Genomic_DNA"/>
</dbReference>